<dbReference type="Pfam" id="PF00474">
    <property type="entry name" value="SSF"/>
    <property type="match status" value="1"/>
</dbReference>
<feature type="transmembrane region" description="Helical" evidence="7">
    <location>
        <begin position="473"/>
        <end position="494"/>
    </location>
</feature>
<feature type="transmembrane region" description="Helical" evidence="7">
    <location>
        <begin position="515"/>
        <end position="534"/>
    </location>
</feature>
<evidence type="ECO:0000256" key="6">
    <source>
        <dbReference type="RuleBase" id="RU362091"/>
    </source>
</evidence>
<dbReference type="GO" id="GO:0005412">
    <property type="term" value="F:D-glucose:sodium symporter activity"/>
    <property type="evidence" value="ECO:0007669"/>
    <property type="project" value="TreeGrafter"/>
</dbReference>
<feature type="transmembrane region" description="Helical" evidence="7">
    <location>
        <begin position="441"/>
        <end position="461"/>
    </location>
</feature>
<dbReference type="RefSeq" id="WP_154419498.1">
    <property type="nucleotide sequence ID" value="NZ_VUNS01000020.1"/>
</dbReference>
<feature type="transmembrane region" description="Helical" evidence="7">
    <location>
        <begin position="164"/>
        <end position="183"/>
    </location>
</feature>
<dbReference type="NCBIfam" id="NF007790">
    <property type="entry name" value="PRK10484.1"/>
    <property type="match status" value="1"/>
</dbReference>
<comment type="subcellular location">
    <subcellularLocation>
        <location evidence="1">Membrane</location>
        <topology evidence="1">Multi-pass membrane protein</topology>
    </subcellularLocation>
</comment>
<dbReference type="Proteomes" id="UP000435649">
    <property type="component" value="Unassembled WGS sequence"/>
</dbReference>
<name>A0A844G6M6_9BACT</name>
<dbReference type="EMBL" id="VUNS01000020">
    <property type="protein sequence ID" value="MST98542.1"/>
    <property type="molecule type" value="Genomic_DNA"/>
</dbReference>
<dbReference type="AlphaFoldDB" id="A0A844G6M6"/>
<keyword evidence="5 7" id="KW-0472">Membrane</keyword>
<keyword evidence="9" id="KW-1185">Reference proteome</keyword>
<sequence>MPAIWFTLISFLFFTGLVALLTWLATRGEDLKTQKGYFLAGRSLTFPVIAGSLLLTNLSTEQMVGLNGDAFSAGLSVMVWEVVAVVALVAMALFFLPRFLKSGITTVPQLLEIRFDRTTQIICNLIFLIAYMTILLPIILYTGAQGMASILNLTELTGIQNHTVLLWLSVWVIGLIGSAYALLGGLRSTAFSDMLNGIGLLAGGFLITILGLKLIGGDAGILGGLETLSTEIPDRLNSIGGAKAPVPFWNIFTGVLIINVFYWCTNQQIIQRTLAASNLAEGQKGVLLTGLLKLLGPLYLVLPGIMAYYIFVVQRGEELKSVLAYGTLVREVLPWWLTGFFAAVLVGAILSSFNSALNSTCTLFSLGIYKRLWKKDATEIQVVRSGKYFGCLIAAMSMIVAPLLAGQDSIFTYLQTMNGIYNIPICAVVLVGLLSKRTPAIAAKIALLGGVIIIALGVLAFPEAVNYLFGGQWHFFGVVFVLLIAVMLFFAYAFPRSTPWVHEDSGEVDLTPWKYVVPCGIALLVVVVLIYAFFADFSVLSQSTEVVATPASAEAVVPFE</sequence>
<accession>A0A844G6M6</accession>
<evidence type="ECO:0000256" key="1">
    <source>
        <dbReference type="ARBA" id="ARBA00004141"/>
    </source>
</evidence>
<feature type="transmembrane region" description="Helical" evidence="7">
    <location>
        <begin position="78"/>
        <end position="100"/>
    </location>
</feature>
<evidence type="ECO:0000256" key="7">
    <source>
        <dbReference type="SAM" id="Phobius"/>
    </source>
</evidence>
<evidence type="ECO:0000256" key="3">
    <source>
        <dbReference type="ARBA" id="ARBA00022692"/>
    </source>
</evidence>
<evidence type="ECO:0000313" key="9">
    <source>
        <dbReference type="Proteomes" id="UP000435649"/>
    </source>
</evidence>
<feature type="transmembrane region" description="Helical" evidence="7">
    <location>
        <begin position="246"/>
        <end position="265"/>
    </location>
</feature>
<proteinExistence type="inferred from homology"/>
<evidence type="ECO:0000256" key="4">
    <source>
        <dbReference type="ARBA" id="ARBA00022989"/>
    </source>
</evidence>
<keyword evidence="4 7" id="KW-1133">Transmembrane helix</keyword>
<dbReference type="PROSITE" id="PS50283">
    <property type="entry name" value="NA_SOLUT_SYMP_3"/>
    <property type="match status" value="1"/>
</dbReference>
<evidence type="ECO:0000256" key="2">
    <source>
        <dbReference type="ARBA" id="ARBA00006434"/>
    </source>
</evidence>
<dbReference type="InterPro" id="IPR001734">
    <property type="entry name" value="Na/solute_symporter"/>
</dbReference>
<feature type="transmembrane region" description="Helical" evidence="7">
    <location>
        <begin position="195"/>
        <end position="215"/>
    </location>
</feature>
<feature type="transmembrane region" description="Helical" evidence="7">
    <location>
        <begin position="411"/>
        <end position="434"/>
    </location>
</feature>
<comment type="similarity">
    <text evidence="2 6">Belongs to the sodium:solute symporter (SSF) (TC 2.A.21) family.</text>
</comment>
<dbReference type="PANTHER" id="PTHR11819:SF195">
    <property type="entry name" value="SODIUM_GLUCOSE COTRANSPORTER 4"/>
    <property type="match status" value="1"/>
</dbReference>
<dbReference type="InterPro" id="IPR038377">
    <property type="entry name" value="Na/Glc_symporter_sf"/>
</dbReference>
<feature type="transmembrane region" description="Helical" evidence="7">
    <location>
        <begin position="121"/>
        <end position="144"/>
    </location>
</feature>
<dbReference type="PANTHER" id="PTHR11819">
    <property type="entry name" value="SOLUTE CARRIER FAMILY 5"/>
    <property type="match status" value="1"/>
</dbReference>
<protein>
    <submittedName>
        <fullName evidence="8">Solute:sodium symporter family transporter</fullName>
    </submittedName>
</protein>
<evidence type="ECO:0000313" key="8">
    <source>
        <dbReference type="EMBL" id="MST98542.1"/>
    </source>
</evidence>
<evidence type="ECO:0000256" key="5">
    <source>
        <dbReference type="ARBA" id="ARBA00023136"/>
    </source>
</evidence>
<organism evidence="8 9">
    <name type="scientific">Victivallis lenta</name>
    <dbReference type="NCBI Taxonomy" id="2606640"/>
    <lineage>
        <taxon>Bacteria</taxon>
        <taxon>Pseudomonadati</taxon>
        <taxon>Lentisphaerota</taxon>
        <taxon>Lentisphaeria</taxon>
        <taxon>Victivallales</taxon>
        <taxon>Victivallaceae</taxon>
        <taxon>Victivallis</taxon>
    </lineage>
</organism>
<dbReference type="Gene3D" id="1.20.1730.10">
    <property type="entry name" value="Sodium/glucose cotransporter"/>
    <property type="match status" value="1"/>
</dbReference>
<feature type="transmembrane region" description="Helical" evidence="7">
    <location>
        <begin position="335"/>
        <end position="368"/>
    </location>
</feature>
<dbReference type="NCBIfam" id="TIGR00813">
    <property type="entry name" value="sss"/>
    <property type="match status" value="1"/>
</dbReference>
<feature type="transmembrane region" description="Helical" evidence="7">
    <location>
        <begin position="388"/>
        <end position="405"/>
    </location>
</feature>
<comment type="caution">
    <text evidence="8">The sequence shown here is derived from an EMBL/GenBank/DDBJ whole genome shotgun (WGS) entry which is preliminary data.</text>
</comment>
<feature type="transmembrane region" description="Helical" evidence="7">
    <location>
        <begin position="6"/>
        <end position="25"/>
    </location>
</feature>
<keyword evidence="3 7" id="KW-0812">Transmembrane</keyword>
<dbReference type="GO" id="GO:0005886">
    <property type="term" value="C:plasma membrane"/>
    <property type="evidence" value="ECO:0007669"/>
    <property type="project" value="TreeGrafter"/>
</dbReference>
<dbReference type="CDD" id="cd10328">
    <property type="entry name" value="SLC5sbd_YidK"/>
    <property type="match status" value="1"/>
</dbReference>
<feature type="transmembrane region" description="Helical" evidence="7">
    <location>
        <begin position="286"/>
        <end position="311"/>
    </location>
</feature>
<reference evidence="8 9" key="1">
    <citation type="submission" date="2019-08" db="EMBL/GenBank/DDBJ databases">
        <title>In-depth cultivation of the pig gut microbiome towards novel bacterial diversity and tailored functional studies.</title>
        <authorList>
            <person name="Wylensek D."/>
            <person name="Hitch T.C.A."/>
            <person name="Clavel T."/>
        </authorList>
    </citation>
    <scope>NUCLEOTIDE SEQUENCE [LARGE SCALE GENOMIC DNA]</scope>
    <source>
        <strain evidence="8 9">BBE-744-WT-12</strain>
    </source>
</reference>
<feature type="transmembrane region" description="Helical" evidence="7">
    <location>
        <begin position="37"/>
        <end position="58"/>
    </location>
</feature>
<gene>
    <name evidence="8" type="ORF">FYJ85_16005</name>
</gene>